<reference evidence="3 4" key="1">
    <citation type="journal article" date="2021" name="ISME Commun">
        <title>Automated analysis of genomic sequences facilitates high-throughput and comprehensive description of bacteria.</title>
        <authorList>
            <person name="Hitch T.C.A."/>
        </authorList>
    </citation>
    <scope>NUCLEOTIDE SEQUENCE [LARGE SCALE GENOMIC DNA]</scope>
    <source>
        <strain evidence="3 4">Sanger_31</strain>
    </source>
</reference>
<dbReference type="Proteomes" id="UP001208131">
    <property type="component" value="Unassembled WGS sequence"/>
</dbReference>
<comment type="caution">
    <text evidence="3">The sequence shown here is derived from an EMBL/GenBank/DDBJ whole genome shotgun (WGS) entry which is preliminary data.</text>
</comment>
<dbReference type="EMBL" id="JAOQJZ010000003">
    <property type="protein sequence ID" value="MCU6705098.1"/>
    <property type="molecule type" value="Genomic_DNA"/>
</dbReference>
<evidence type="ECO:0000313" key="4">
    <source>
        <dbReference type="Proteomes" id="UP001208131"/>
    </source>
</evidence>
<sequence length="94" mass="10439">MLKKLYRTLGFALISCNLFFTPVMAYADSSVSVGTNMCFAIPGGLITGFVLVSMSRTKQKATKADKYIKSNLKLNGRNDTYLRTTTDKTKIKDD</sequence>
<dbReference type="RefSeq" id="WP_038670690.1">
    <property type="nucleotide sequence ID" value="NZ_JAOQJZ010000003.1"/>
</dbReference>
<feature type="signal peptide" evidence="2">
    <location>
        <begin position="1"/>
        <end position="27"/>
    </location>
</feature>
<protein>
    <submittedName>
        <fullName evidence="3">Uncharacterized protein</fullName>
    </submittedName>
</protein>
<keyword evidence="1" id="KW-0812">Transmembrane</keyword>
<keyword evidence="4" id="KW-1185">Reference proteome</keyword>
<evidence type="ECO:0000256" key="2">
    <source>
        <dbReference type="SAM" id="SignalP"/>
    </source>
</evidence>
<dbReference type="AlphaFoldDB" id="A0AAE3IF30"/>
<keyword evidence="1" id="KW-0472">Membrane</keyword>
<gene>
    <name evidence="3" type="ORF">OCV57_04035</name>
</gene>
<feature type="transmembrane region" description="Helical" evidence="1">
    <location>
        <begin position="37"/>
        <end position="54"/>
    </location>
</feature>
<keyword evidence="1" id="KW-1133">Transmembrane helix</keyword>
<keyword evidence="2" id="KW-0732">Signal</keyword>
<accession>A0AAE3IF30</accession>
<evidence type="ECO:0000256" key="1">
    <source>
        <dbReference type="SAM" id="Phobius"/>
    </source>
</evidence>
<proteinExistence type="predicted"/>
<name>A0AAE3IF30_9FIRM</name>
<organism evidence="3 4">
    <name type="scientific">Hominimerdicola aceti</name>
    <dbReference type="NCBI Taxonomy" id="2981726"/>
    <lineage>
        <taxon>Bacteria</taxon>
        <taxon>Bacillati</taxon>
        <taxon>Bacillota</taxon>
        <taxon>Clostridia</taxon>
        <taxon>Eubacteriales</taxon>
        <taxon>Oscillospiraceae</taxon>
        <taxon>Hominimerdicola</taxon>
    </lineage>
</organism>
<evidence type="ECO:0000313" key="3">
    <source>
        <dbReference type="EMBL" id="MCU6705098.1"/>
    </source>
</evidence>
<feature type="chain" id="PRO_5042231606" evidence="2">
    <location>
        <begin position="28"/>
        <end position="94"/>
    </location>
</feature>